<gene>
    <name evidence="1" type="ORF">BCY86_06660</name>
</gene>
<reference evidence="1 2" key="1">
    <citation type="submission" date="2016-08" db="EMBL/GenBank/DDBJ databases">
        <title>Identification and validation of antigenic proteins from Pajaroellobacter abortibovis using de-novo genome sequence assembly and reverse vaccinology.</title>
        <authorList>
            <person name="Welly B.T."/>
            <person name="Miller M.R."/>
            <person name="Stott J.L."/>
            <person name="Blanchard M.T."/>
            <person name="Islas-Trejo A.D."/>
            <person name="O'Rourke S.M."/>
            <person name="Young A.E."/>
            <person name="Medrano J.F."/>
            <person name="Van Eenennaam A.L."/>
        </authorList>
    </citation>
    <scope>NUCLEOTIDE SEQUENCE [LARGE SCALE GENOMIC DNA]</scope>
    <source>
        <strain evidence="1 2">BTF92-0548A/99-0131</strain>
    </source>
</reference>
<dbReference type="EMBL" id="CP016908">
    <property type="protein sequence ID" value="APS00394.1"/>
    <property type="molecule type" value="Genomic_DNA"/>
</dbReference>
<dbReference type="AlphaFoldDB" id="A0A1L6MXX2"/>
<keyword evidence="2" id="KW-1185">Reference proteome</keyword>
<name>A0A1L6MXX2_9BACT</name>
<evidence type="ECO:0000313" key="2">
    <source>
        <dbReference type="Proteomes" id="UP000185544"/>
    </source>
</evidence>
<evidence type="ECO:0000313" key="1">
    <source>
        <dbReference type="EMBL" id="APS00394.1"/>
    </source>
</evidence>
<organism evidence="1 2">
    <name type="scientific">Pajaroellobacter abortibovis</name>
    <dbReference type="NCBI Taxonomy" id="1882918"/>
    <lineage>
        <taxon>Bacteria</taxon>
        <taxon>Pseudomonadati</taxon>
        <taxon>Myxococcota</taxon>
        <taxon>Polyangia</taxon>
        <taxon>Polyangiales</taxon>
        <taxon>Polyangiaceae</taxon>
    </lineage>
</organism>
<sequence length="121" mass="13415">MCSLLEKKETVDICNAELKELSLCVDAPKEEIFVGGLKKDSRKRDVLKTCVMLVNENHILLGSTLPADLAYPDNVVSLLRAYLIEKGETEPYLSVHQRLDQNMSGLLVVTHSKPANPSFAC</sequence>
<dbReference type="STRING" id="1882918.BCY86_06660"/>
<dbReference type="KEGG" id="pabo:BCY86_06660"/>
<proteinExistence type="predicted"/>
<accession>A0A1L6MXX2</accession>
<protein>
    <submittedName>
        <fullName evidence="1">Uncharacterized protein</fullName>
    </submittedName>
</protein>
<dbReference type="Proteomes" id="UP000185544">
    <property type="component" value="Chromosome"/>
</dbReference>